<dbReference type="InterPro" id="IPR003593">
    <property type="entry name" value="AAA+_ATPase"/>
</dbReference>
<dbReference type="Gene3D" id="3.40.50.300">
    <property type="entry name" value="P-loop containing nucleotide triphosphate hydrolases"/>
    <property type="match status" value="1"/>
</dbReference>
<feature type="transmembrane region" description="Helical" evidence="8">
    <location>
        <begin position="483"/>
        <end position="504"/>
    </location>
</feature>
<keyword evidence="5 11" id="KW-0067">ATP-binding</keyword>
<dbReference type="InterPro" id="IPR027417">
    <property type="entry name" value="P-loop_NTPase"/>
</dbReference>
<dbReference type="NCBIfam" id="TIGR03797">
    <property type="entry name" value="NHLM_micro_ABC2"/>
    <property type="match status" value="1"/>
</dbReference>
<evidence type="ECO:0000313" key="12">
    <source>
        <dbReference type="Proteomes" id="UP001158049"/>
    </source>
</evidence>
<evidence type="ECO:0000256" key="8">
    <source>
        <dbReference type="SAM" id="Phobius"/>
    </source>
</evidence>
<evidence type="ECO:0000313" key="11">
    <source>
        <dbReference type="EMBL" id="SMP55488.1"/>
    </source>
</evidence>
<dbReference type="PROSITE" id="PS00211">
    <property type="entry name" value="ABC_TRANSPORTER_1"/>
    <property type="match status" value="1"/>
</dbReference>
<evidence type="ECO:0000256" key="3">
    <source>
        <dbReference type="ARBA" id="ARBA00022692"/>
    </source>
</evidence>
<evidence type="ECO:0000256" key="1">
    <source>
        <dbReference type="ARBA" id="ARBA00004651"/>
    </source>
</evidence>
<dbReference type="InterPro" id="IPR003439">
    <property type="entry name" value="ABC_transporter-like_ATP-bd"/>
</dbReference>
<sequence>MSAVASGMPAAAGRHAAFEDAGTRLAPLALEPVLLGTGNAVWLVEQGGVDLFHVAIADGMPAGARRHVCRVGPGGLVMDRPGAVHSALMAVALSGTVWLRFEDGGAALKQDPGSAAALQSLEQGWRDCLRRALHGLPDDALAPGACHLDLLAFLDRSAQQALAAEHAAIDASARNEAQTMRHALSDVAGVLAGPDGIPHAAGGNPLHAACLIVLRAAGIAIQSQGGPAVPAPGDAGGWLEQFCRRNRLARRQVDLGEPHWWRNDLGPLLAFRAADGMPAALVPDGAGYLLTDPVAGTRRRVDDQVAASFSRHAVMFFNSLPGAKLRFRDLVRFSLAGSGSDRRRLMGFGLAGGALGMVAPFVTRLLVDSVLPGANRGELLQLVLMLALTAVGVAAFAFSRGLAANRIRTRLGNNMQAAVIDRLLSLPAPFFRGHEAGDLAQRAMGIESILQKLSGTAETAVFGWVFGLFSLFYLFFLDAGLGLLALALVGLKLIWTLALGYRALLLQRDGAKLSGEIASRVLQILNGIAKLRAQGAENRAFALWASLFSRQKSLDVDVRRVGIALATMDGAYGLFCSMAIFAAVAFLMPDMRAGEFISFGAAFGQFLGATMALSTALTGMLAVIPLYERALPILDAMPESADAAHAPGVLSGAIDISSVSFRYQADGPEVLDKLSISIRAGEFVALVGPSGCGKSTLCRLLLGFEQAQAGAIFFDGQDLAGLDRVAVRRQIGVVLQNGQLTAGDIFSNIVGASRLSMDDAWEAVRLAGMENDLRGMPMGMHTMISEGASTISGGQKQRLMVARAIVRKPKILLFDEATSALDNATQAIVTRSIASLRTTRIVVAHRLSTIIGADRIFFIEQGRVMEVGTFEQLMQLNGRFKALAERQLA</sequence>
<dbReference type="PROSITE" id="PS50929">
    <property type="entry name" value="ABC_TM1F"/>
    <property type="match status" value="1"/>
</dbReference>
<feature type="transmembrane region" description="Helical" evidence="8">
    <location>
        <begin position="561"/>
        <end position="586"/>
    </location>
</feature>
<gene>
    <name evidence="11" type="ORF">SAMN06295970_104180</name>
</gene>
<feature type="transmembrane region" description="Helical" evidence="8">
    <location>
        <begin position="459"/>
        <end position="477"/>
    </location>
</feature>
<feature type="domain" description="ABC transmembrane type-1" evidence="10">
    <location>
        <begin position="345"/>
        <end position="622"/>
    </location>
</feature>
<evidence type="ECO:0000256" key="2">
    <source>
        <dbReference type="ARBA" id="ARBA00022475"/>
    </source>
</evidence>
<evidence type="ECO:0000256" key="5">
    <source>
        <dbReference type="ARBA" id="ARBA00022840"/>
    </source>
</evidence>
<keyword evidence="4" id="KW-0547">Nucleotide-binding</keyword>
<evidence type="ECO:0000256" key="6">
    <source>
        <dbReference type="ARBA" id="ARBA00022989"/>
    </source>
</evidence>
<dbReference type="InterPro" id="IPR022515">
    <property type="entry name" value="NHPM_micro_ABC2"/>
</dbReference>
<evidence type="ECO:0000256" key="7">
    <source>
        <dbReference type="ARBA" id="ARBA00023136"/>
    </source>
</evidence>
<feature type="transmembrane region" description="Helical" evidence="8">
    <location>
        <begin position="379"/>
        <end position="398"/>
    </location>
</feature>
<protein>
    <submittedName>
        <fullName evidence="11">NHLM bacteriocin system ABC transporter, ATP-binding protein</fullName>
    </submittedName>
</protein>
<dbReference type="InterPro" id="IPR036640">
    <property type="entry name" value="ABC1_TM_sf"/>
</dbReference>
<feature type="transmembrane region" description="Helical" evidence="8">
    <location>
        <begin position="345"/>
        <end position="367"/>
    </location>
</feature>
<feature type="domain" description="ABC transporter" evidence="9">
    <location>
        <begin position="654"/>
        <end position="886"/>
    </location>
</feature>
<keyword evidence="2" id="KW-1003">Cell membrane</keyword>
<reference evidence="11 12" key="1">
    <citation type="submission" date="2017-05" db="EMBL/GenBank/DDBJ databases">
        <authorList>
            <person name="Varghese N."/>
            <person name="Submissions S."/>
        </authorList>
    </citation>
    <scope>NUCLEOTIDE SEQUENCE [LARGE SCALE GENOMIC DNA]</scope>
    <source>
        <strain evidence="11 12">DSM 26001</strain>
    </source>
</reference>
<dbReference type="SUPFAM" id="SSF90123">
    <property type="entry name" value="ABC transporter transmembrane region"/>
    <property type="match status" value="1"/>
</dbReference>
<dbReference type="EMBL" id="FXUL01000004">
    <property type="protein sequence ID" value="SMP55488.1"/>
    <property type="molecule type" value="Genomic_DNA"/>
</dbReference>
<keyword evidence="3 8" id="KW-0812">Transmembrane</keyword>
<dbReference type="PANTHER" id="PTHR24221">
    <property type="entry name" value="ATP-BINDING CASSETTE SUB-FAMILY B"/>
    <property type="match status" value="1"/>
</dbReference>
<proteinExistence type="predicted"/>
<keyword evidence="7 8" id="KW-0472">Membrane</keyword>
<dbReference type="Pfam" id="PF00005">
    <property type="entry name" value="ABC_tran"/>
    <property type="match status" value="1"/>
</dbReference>
<dbReference type="Proteomes" id="UP001158049">
    <property type="component" value="Unassembled WGS sequence"/>
</dbReference>
<dbReference type="SMART" id="SM00382">
    <property type="entry name" value="AAA"/>
    <property type="match status" value="1"/>
</dbReference>
<dbReference type="PANTHER" id="PTHR24221:SF654">
    <property type="entry name" value="ATP-BINDING CASSETTE SUB-FAMILY B MEMBER 6"/>
    <property type="match status" value="1"/>
</dbReference>
<dbReference type="InterPro" id="IPR039421">
    <property type="entry name" value="Type_1_exporter"/>
</dbReference>
<dbReference type="PROSITE" id="PS50893">
    <property type="entry name" value="ABC_TRANSPORTER_2"/>
    <property type="match status" value="1"/>
</dbReference>
<dbReference type="GO" id="GO:0005524">
    <property type="term" value="F:ATP binding"/>
    <property type="evidence" value="ECO:0007669"/>
    <property type="project" value="UniProtKB-KW"/>
</dbReference>
<keyword evidence="12" id="KW-1185">Reference proteome</keyword>
<comment type="subcellular location">
    <subcellularLocation>
        <location evidence="1">Cell membrane</location>
        <topology evidence="1">Multi-pass membrane protein</topology>
    </subcellularLocation>
</comment>
<dbReference type="Pfam" id="PF00664">
    <property type="entry name" value="ABC_membrane"/>
    <property type="match status" value="1"/>
</dbReference>
<dbReference type="InterPro" id="IPR017871">
    <property type="entry name" value="ABC_transporter-like_CS"/>
</dbReference>
<dbReference type="SUPFAM" id="SSF52540">
    <property type="entry name" value="P-loop containing nucleoside triphosphate hydrolases"/>
    <property type="match status" value="1"/>
</dbReference>
<comment type="caution">
    <text evidence="11">The sequence shown here is derived from an EMBL/GenBank/DDBJ whole genome shotgun (WGS) entry which is preliminary data.</text>
</comment>
<evidence type="ECO:0000259" key="10">
    <source>
        <dbReference type="PROSITE" id="PS50929"/>
    </source>
</evidence>
<organism evidence="11 12">
    <name type="scientific">Noviherbaspirillum suwonense</name>
    <dbReference type="NCBI Taxonomy" id="1224511"/>
    <lineage>
        <taxon>Bacteria</taxon>
        <taxon>Pseudomonadati</taxon>
        <taxon>Pseudomonadota</taxon>
        <taxon>Betaproteobacteria</taxon>
        <taxon>Burkholderiales</taxon>
        <taxon>Oxalobacteraceae</taxon>
        <taxon>Noviherbaspirillum</taxon>
    </lineage>
</organism>
<accession>A0ABY1Q2X8</accession>
<name>A0ABY1Q2X8_9BURK</name>
<keyword evidence="6 8" id="KW-1133">Transmembrane helix</keyword>
<dbReference type="Gene3D" id="1.20.1560.10">
    <property type="entry name" value="ABC transporter type 1, transmembrane domain"/>
    <property type="match status" value="1"/>
</dbReference>
<feature type="transmembrane region" description="Helical" evidence="8">
    <location>
        <begin position="606"/>
        <end position="627"/>
    </location>
</feature>
<evidence type="ECO:0000259" key="9">
    <source>
        <dbReference type="PROSITE" id="PS50893"/>
    </source>
</evidence>
<dbReference type="InterPro" id="IPR011527">
    <property type="entry name" value="ABC1_TM_dom"/>
</dbReference>
<evidence type="ECO:0000256" key="4">
    <source>
        <dbReference type="ARBA" id="ARBA00022741"/>
    </source>
</evidence>
<dbReference type="RefSeq" id="WP_283441744.1">
    <property type="nucleotide sequence ID" value="NZ_FXUL01000004.1"/>
</dbReference>